<organism evidence="4 5">
    <name type="scientific">Litchfieldella qijiaojingensis</name>
    <dbReference type="NCBI Taxonomy" id="980347"/>
    <lineage>
        <taxon>Bacteria</taxon>
        <taxon>Pseudomonadati</taxon>
        <taxon>Pseudomonadota</taxon>
        <taxon>Gammaproteobacteria</taxon>
        <taxon>Oceanospirillales</taxon>
        <taxon>Halomonadaceae</taxon>
        <taxon>Litchfieldella</taxon>
    </lineage>
</organism>
<keyword evidence="2" id="KW-0732">Signal</keyword>
<keyword evidence="1" id="KW-1133">Transmembrane helix</keyword>
<dbReference type="EMBL" id="BMXS01000002">
    <property type="protein sequence ID" value="GGX82777.1"/>
    <property type="molecule type" value="Genomic_DNA"/>
</dbReference>
<evidence type="ECO:0000313" key="4">
    <source>
        <dbReference type="EMBL" id="GGX82777.1"/>
    </source>
</evidence>
<proteinExistence type="predicted"/>
<accession>A0ABQ2YFQ5</accession>
<dbReference type="RefSeq" id="WP_189466399.1">
    <property type="nucleotide sequence ID" value="NZ_BMXS01000002.1"/>
</dbReference>
<dbReference type="InterPro" id="IPR036465">
    <property type="entry name" value="vWFA_dom_sf"/>
</dbReference>
<dbReference type="Gene3D" id="3.40.50.410">
    <property type="entry name" value="von Willebrand factor, type A domain"/>
    <property type="match status" value="1"/>
</dbReference>
<evidence type="ECO:0000313" key="5">
    <source>
        <dbReference type="Proteomes" id="UP000653056"/>
    </source>
</evidence>
<feature type="domain" description="VWFA" evidence="3">
    <location>
        <begin position="30"/>
        <end position="215"/>
    </location>
</feature>
<name>A0ABQ2YFQ5_9GAMM</name>
<keyword evidence="1" id="KW-0812">Transmembrane</keyword>
<dbReference type="SMART" id="SM00327">
    <property type="entry name" value="VWA"/>
    <property type="match status" value="1"/>
</dbReference>
<feature type="transmembrane region" description="Helical" evidence="1">
    <location>
        <begin position="569"/>
        <end position="589"/>
    </location>
</feature>
<dbReference type="InterPro" id="IPR002035">
    <property type="entry name" value="VWF_A"/>
</dbReference>
<dbReference type="PROSITE" id="PS50234">
    <property type="entry name" value="VWFA"/>
    <property type="match status" value="1"/>
</dbReference>
<dbReference type="Pfam" id="PF13768">
    <property type="entry name" value="VWA_3"/>
    <property type="match status" value="1"/>
</dbReference>
<keyword evidence="5" id="KW-1185">Reference proteome</keyword>
<reference evidence="5" key="1">
    <citation type="journal article" date="2019" name="Int. J. Syst. Evol. Microbiol.">
        <title>The Global Catalogue of Microorganisms (GCM) 10K type strain sequencing project: providing services to taxonomists for standard genome sequencing and annotation.</title>
        <authorList>
            <consortium name="The Broad Institute Genomics Platform"/>
            <consortium name="The Broad Institute Genome Sequencing Center for Infectious Disease"/>
            <person name="Wu L."/>
            <person name="Ma J."/>
        </authorList>
    </citation>
    <scope>NUCLEOTIDE SEQUENCE [LARGE SCALE GENOMIC DNA]</scope>
    <source>
        <strain evidence="5">KCTC 22228</strain>
    </source>
</reference>
<evidence type="ECO:0000256" key="2">
    <source>
        <dbReference type="SAM" id="SignalP"/>
    </source>
</evidence>
<dbReference type="Proteomes" id="UP000653056">
    <property type="component" value="Unassembled WGS sequence"/>
</dbReference>
<feature type="signal peptide" evidence="2">
    <location>
        <begin position="1"/>
        <end position="21"/>
    </location>
</feature>
<evidence type="ECO:0000259" key="3">
    <source>
        <dbReference type="PROSITE" id="PS50234"/>
    </source>
</evidence>
<comment type="caution">
    <text evidence="4">The sequence shown here is derived from an EMBL/GenBank/DDBJ whole genome shotgun (WGS) entry which is preliminary data.</text>
</comment>
<protein>
    <recommendedName>
        <fullName evidence="3">VWFA domain-containing protein</fullName>
    </recommendedName>
</protein>
<dbReference type="CDD" id="cd00198">
    <property type="entry name" value="vWFA"/>
    <property type="match status" value="1"/>
</dbReference>
<keyword evidence="1" id="KW-0472">Membrane</keyword>
<gene>
    <name evidence="4" type="ORF">GCM10007160_07800</name>
</gene>
<dbReference type="SUPFAM" id="SSF53300">
    <property type="entry name" value="vWA-like"/>
    <property type="match status" value="1"/>
</dbReference>
<sequence>MRVIVGVGLCCLMLLSTPVLAQSAGTPDPDVRVIFDVSGSMKDNDPERLSANALELLVALLPSGVHGGVWTFGETVDNALPVASVDPQWRERALALTPALAEYQQFTDIEAAIREAANSPENGQRHLILLTDGMIDLPARGGDKAARDAESRRRLLDELAPELAKGDVVIHAIAFSPQADLDLVERLAQETGGLATLVETPETLLRAFLGITERIFPVDQLPFEEGRFTIDPGIDSFSALLFHDPDTPPLTLIDPEGRRYRADEYPEGARWQSESRFDLITIPSPQEGEWRVEGEFTDDSRVSVDSPLVLRTSELPTTLYMGFGLALSAWLERNDIVLDTDALPSGLQMRAELQDPQGDVRSAVALEESEGRFEGMLPAPRLIGNARLVIAAISDAFNRQRVQAVNVLPAISAQLDGARHRVILNAEHPRLDADNTVLHAELQGESLEVNVADARRWRVDLPSLEPDISVPLLLSATITLDGQIREIRLPRLMLNPGGEITLGEARIDGANVQTQQFPSEAEPEATKEELADRLVSAINALPRQAQSLWREARPGVERLAREHGDDPRLWIFAGMALLVLVVIGLWHRMAVRRRRRLRRVEEPHV</sequence>
<evidence type="ECO:0000256" key="1">
    <source>
        <dbReference type="SAM" id="Phobius"/>
    </source>
</evidence>
<feature type="chain" id="PRO_5045750066" description="VWFA domain-containing protein" evidence="2">
    <location>
        <begin position="22"/>
        <end position="605"/>
    </location>
</feature>